<dbReference type="InterPro" id="IPR011652">
    <property type="entry name" value="MORN_2"/>
</dbReference>
<gene>
    <name evidence="1" type="ORF">BUL40_15255</name>
</gene>
<dbReference type="RefSeq" id="WP_080319939.1">
    <property type="nucleotide sequence ID" value="NZ_MTBC01000013.1"/>
</dbReference>
<reference evidence="1 2" key="1">
    <citation type="submission" date="2016-12" db="EMBL/GenBank/DDBJ databases">
        <authorList>
            <person name="Song W.-J."/>
            <person name="Kurnit D.M."/>
        </authorList>
    </citation>
    <scope>NUCLEOTIDE SEQUENCE [LARGE SCALE GENOMIC DNA]</scope>
    <source>
        <strain evidence="1 2">HSG9</strain>
    </source>
</reference>
<name>A0A1V6LMZ9_9FLAO</name>
<organism evidence="1 2">
    <name type="scientific">Croceivirga radicis</name>
    <dbReference type="NCBI Taxonomy" id="1929488"/>
    <lineage>
        <taxon>Bacteria</taxon>
        <taxon>Pseudomonadati</taxon>
        <taxon>Bacteroidota</taxon>
        <taxon>Flavobacteriia</taxon>
        <taxon>Flavobacteriales</taxon>
        <taxon>Flavobacteriaceae</taxon>
        <taxon>Croceivirga</taxon>
    </lineage>
</organism>
<evidence type="ECO:0000313" key="2">
    <source>
        <dbReference type="Proteomes" id="UP000191680"/>
    </source>
</evidence>
<protein>
    <recommendedName>
        <fullName evidence="3">Membrane-binding protein</fullName>
    </recommendedName>
</protein>
<comment type="caution">
    <text evidence="1">The sequence shown here is derived from an EMBL/GenBank/DDBJ whole genome shotgun (WGS) entry which is preliminary data.</text>
</comment>
<dbReference type="EMBL" id="MTBC01000013">
    <property type="protein sequence ID" value="OQD41563.1"/>
    <property type="molecule type" value="Genomic_DNA"/>
</dbReference>
<sequence>MIPNKLRYLLLFYTFIVCVVPINAQKDTIFYDAQWKVINSKDSASFYRPPIKKVGDLFHIQDYHISGQVQMDGYSTSDVKDIWTGKVSWYYKDGSLQQEANYSDGYLEGEFISFLNGEKLTALYKKNRWVSGKRNIVYASGRKYYMEKKGDTIKEIIYQDSIDGIRLERVGTDEIYEIYAVYYGKGGAYIGKKNKLQNGKIDGVDVIYNYDPMRVVSVSYYDQGTYLGKTAYYPNGKLQAQFKKEPELSTIYYNRNGEQIGEITYTLDQYGSKPYNGKEYSFGYYGAKGADAYCIKSSRTYANGNISEDETYYDECGVLKTVNKYKDGKKYLQISYLENGDELSRMEYDNYRPMNGTQIVRDTKSTYKDGKLIVETNYFPNSKVVKSTKTPLKEVYFDFNGEKLGELSLNGDETYPKPVDGLRFSYHYKKNTVERIEAYKDGVIVKATNWREQTIGNNKIETFKEVNEYAPNGYDKVRTVKFYSNGEKQSDITYKGYKEQNGLFYDQEGKLIGEYDFLTKNGKRYEFFSNSDEIKEFEESKNGKQLKFKRYDYGPYTTSGAINPVLMEDIDVACCAMFYKREGGLIAKTEFKNGIPWAGEYFDTKTREKFTIENGVKSGSYQKLDYNFQVLEEGNYVADKKEGTFKKFTYAGAIISEENYKAGVLHGVSTYFDEKGEVVGKMEYKDGNPYEGTRTLDTSYKKEKRTQVYKAGRLTKEIAVSDNGRLVKTFKDDDTVLCELFYLDTAKKKLVYNLSGGVINGKVIRYDQEGKIQATANIERSTYKSGVLFLKPQYSDNGAAYYKVGKNEKEIEITIFNERDEKIFSSIEQLQFNNAIFSQKLEVNTNQVYEYNLY</sequence>
<keyword evidence="2" id="KW-1185">Reference proteome</keyword>
<dbReference type="AlphaFoldDB" id="A0A1V6LMZ9"/>
<dbReference type="SUPFAM" id="SSF82185">
    <property type="entry name" value="Histone H3 K4-specific methyltransferase SET7/9 N-terminal domain"/>
    <property type="match status" value="1"/>
</dbReference>
<dbReference type="OrthoDB" id="830908at2"/>
<evidence type="ECO:0008006" key="3">
    <source>
        <dbReference type="Google" id="ProtNLM"/>
    </source>
</evidence>
<accession>A0A1V6LMZ9</accession>
<evidence type="ECO:0000313" key="1">
    <source>
        <dbReference type="EMBL" id="OQD41563.1"/>
    </source>
</evidence>
<dbReference type="Proteomes" id="UP000191680">
    <property type="component" value="Unassembled WGS sequence"/>
</dbReference>
<proteinExistence type="predicted"/>
<dbReference type="Gene3D" id="2.20.110.10">
    <property type="entry name" value="Histone H3 K4-specific methyltransferase SET7/9 N-terminal domain"/>
    <property type="match status" value="1"/>
</dbReference>
<dbReference type="Pfam" id="PF07661">
    <property type="entry name" value="MORN_2"/>
    <property type="match status" value="2"/>
</dbReference>